<dbReference type="RefSeq" id="WP_158871294.1">
    <property type="nucleotide sequence ID" value="NZ_CP046401.1"/>
</dbReference>
<dbReference type="SUPFAM" id="SSF55920">
    <property type="entry name" value="Creatinase/aminopeptidase"/>
    <property type="match status" value="1"/>
</dbReference>
<dbReference type="AlphaFoldDB" id="A0A6I6K1Z5"/>
<dbReference type="InterPro" id="IPR000587">
    <property type="entry name" value="Creatinase_N"/>
</dbReference>
<dbReference type="InterPro" id="IPR033740">
    <property type="entry name" value="Pept_M24B"/>
</dbReference>
<dbReference type="InterPro" id="IPR029149">
    <property type="entry name" value="Creatin/AminoP/Spt16_N"/>
</dbReference>
<feature type="domain" description="Peptidase M24 C-terminal" evidence="6">
    <location>
        <begin position="533"/>
        <end position="592"/>
    </location>
</feature>
<evidence type="ECO:0000259" key="5">
    <source>
        <dbReference type="Pfam" id="PF01321"/>
    </source>
</evidence>
<gene>
    <name evidence="7" type="ORF">GM418_28310</name>
</gene>
<sequence length="593" mass="67183">MNEIRMRVKALRLEMLKQNLDAYYISGTDPHSSEYLPNRWKTREFITGFTGSFGVVVVTQEEAGLWTDTRYFLQAEEQLKGSGIKMFKLRVPNAVSPESWLAKKLPEGSKVGIDAQSVTINGFRDFENVLVEKGINLVKTTDLLDKIWEERPEIPADGIFELEIKYAGLSRKEKKDTIVAELKKYNADYHIVSMLDELAWLFNLRGSDVNYNPVFTGYAAVGKTDMILFVDKNKMSVELQQQLEKERITVNNYDDFFPWLSEFRKKSVFIDPSTANYSIYETLEKGGNVLSEGTSITALLKARKNKVELKGFRQAMIKDGVALVEFLFWLKQNIGKEKITEYSVGRKLAEFRAKQEDFKGESFPPIVGYKSHGAIVHLNVGPDDALPLEQDGVLLFDSGGQYLQGTTDITRTVALGEITERQKKDFTLVLKGMIGLTLAVFPVGTKGCHLDILARKALWESGINYGHGTGHGVGHFLNVHEGPMAIRQEFNVNTIDAGMVLSNEPAMYREGQYGIRTENMIVCVEKEETEFGKFLGFDTLTLCPIDTGLVDISLLTPEEIDWINEYHQRVRKELLPFMDEFIQPFLLEITKPV</sequence>
<accession>A0A6I6K1Z5</accession>
<name>A0A6I6K1Z5_9BACT</name>
<keyword evidence="2" id="KW-0479">Metal-binding</keyword>
<dbReference type="Gene3D" id="3.40.350.10">
    <property type="entry name" value="Creatinase/prolidase N-terminal domain"/>
    <property type="match status" value="2"/>
</dbReference>
<dbReference type="PANTHER" id="PTHR43763">
    <property type="entry name" value="XAA-PRO AMINOPEPTIDASE 1"/>
    <property type="match status" value="1"/>
</dbReference>
<dbReference type="CDD" id="cd01085">
    <property type="entry name" value="APP"/>
    <property type="match status" value="1"/>
</dbReference>
<feature type="domain" description="Peptidase M24" evidence="4">
    <location>
        <begin position="311"/>
        <end position="524"/>
    </location>
</feature>
<dbReference type="Pfam" id="PF16188">
    <property type="entry name" value="Peptidase_M24_C"/>
    <property type="match status" value="1"/>
</dbReference>
<dbReference type="SUPFAM" id="SSF53092">
    <property type="entry name" value="Creatinase/prolidase N-terminal domain"/>
    <property type="match status" value="1"/>
</dbReference>
<evidence type="ECO:0000313" key="7">
    <source>
        <dbReference type="EMBL" id="QGY47430.1"/>
    </source>
</evidence>
<proteinExistence type="inferred from homology"/>
<dbReference type="Pfam" id="PF00557">
    <property type="entry name" value="Peptidase_M24"/>
    <property type="match status" value="1"/>
</dbReference>
<feature type="domain" description="Creatinase N-terminal" evidence="5">
    <location>
        <begin position="7"/>
        <end position="146"/>
    </location>
</feature>
<dbReference type="InterPro" id="IPR000994">
    <property type="entry name" value="Pept_M24"/>
</dbReference>
<dbReference type="KEGG" id="mcos:GM418_28310"/>
<dbReference type="GO" id="GO:0070006">
    <property type="term" value="F:metalloaminopeptidase activity"/>
    <property type="evidence" value="ECO:0007669"/>
    <property type="project" value="InterPro"/>
</dbReference>
<comment type="similarity">
    <text evidence="1">Belongs to the peptidase M24B family.</text>
</comment>
<dbReference type="Gene3D" id="3.90.230.10">
    <property type="entry name" value="Creatinase/methionine aminopeptidase superfamily"/>
    <property type="match status" value="1"/>
</dbReference>
<evidence type="ECO:0000256" key="1">
    <source>
        <dbReference type="ARBA" id="ARBA00008766"/>
    </source>
</evidence>
<dbReference type="GO" id="GO:0005737">
    <property type="term" value="C:cytoplasm"/>
    <property type="evidence" value="ECO:0007669"/>
    <property type="project" value="UniProtKB-ARBA"/>
</dbReference>
<keyword evidence="8" id="KW-1185">Reference proteome</keyword>
<dbReference type="PANTHER" id="PTHR43763:SF6">
    <property type="entry name" value="XAA-PRO AMINOPEPTIDASE 1"/>
    <property type="match status" value="1"/>
</dbReference>
<evidence type="ECO:0000256" key="2">
    <source>
        <dbReference type="ARBA" id="ARBA00022723"/>
    </source>
</evidence>
<protein>
    <submittedName>
        <fullName evidence="7">M24 family metallopeptidase</fullName>
    </submittedName>
</protein>
<dbReference type="Pfam" id="PF16189">
    <property type="entry name" value="Creatinase_N_2"/>
    <property type="match status" value="1"/>
</dbReference>
<dbReference type="GO" id="GO:0046872">
    <property type="term" value="F:metal ion binding"/>
    <property type="evidence" value="ECO:0007669"/>
    <property type="project" value="UniProtKB-KW"/>
</dbReference>
<dbReference type="Pfam" id="PF01321">
    <property type="entry name" value="Creatinase_N"/>
    <property type="match status" value="1"/>
</dbReference>
<evidence type="ECO:0000259" key="6">
    <source>
        <dbReference type="Pfam" id="PF16188"/>
    </source>
</evidence>
<evidence type="ECO:0000313" key="8">
    <source>
        <dbReference type="Proteomes" id="UP000428260"/>
    </source>
</evidence>
<evidence type="ECO:0000256" key="3">
    <source>
        <dbReference type="ARBA" id="ARBA00022801"/>
    </source>
</evidence>
<organism evidence="7 8">
    <name type="scientific">Maribellus comscasis</name>
    <dbReference type="NCBI Taxonomy" id="2681766"/>
    <lineage>
        <taxon>Bacteria</taxon>
        <taxon>Pseudomonadati</taxon>
        <taxon>Bacteroidota</taxon>
        <taxon>Bacteroidia</taxon>
        <taxon>Marinilabiliales</taxon>
        <taxon>Prolixibacteraceae</taxon>
        <taxon>Maribellus</taxon>
    </lineage>
</organism>
<keyword evidence="3" id="KW-0378">Hydrolase</keyword>
<evidence type="ECO:0000259" key="4">
    <source>
        <dbReference type="Pfam" id="PF00557"/>
    </source>
</evidence>
<dbReference type="InterPro" id="IPR032416">
    <property type="entry name" value="Peptidase_M24_C"/>
</dbReference>
<reference evidence="7 8" key="1">
    <citation type="submission" date="2019-11" db="EMBL/GenBank/DDBJ databases">
        <authorList>
            <person name="Zheng R.K."/>
            <person name="Sun C.M."/>
        </authorList>
    </citation>
    <scope>NUCLEOTIDE SEQUENCE [LARGE SCALE GENOMIC DNA]</scope>
    <source>
        <strain evidence="7 8">WC007</strain>
    </source>
</reference>
<dbReference type="Proteomes" id="UP000428260">
    <property type="component" value="Chromosome"/>
</dbReference>
<dbReference type="EMBL" id="CP046401">
    <property type="protein sequence ID" value="QGY47430.1"/>
    <property type="molecule type" value="Genomic_DNA"/>
</dbReference>
<dbReference type="InterPro" id="IPR050422">
    <property type="entry name" value="X-Pro_aminopeptidase_P"/>
</dbReference>
<dbReference type="FunFam" id="3.90.230.10:FF:000009">
    <property type="entry name" value="xaa-Pro aminopeptidase 2"/>
    <property type="match status" value="1"/>
</dbReference>
<dbReference type="InterPro" id="IPR036005">
    <property type="entry name" value="Creatinase/aminopeptidase-like"/>
</dbReference>